<feature type="transmembrane region" description="Helical" evidence="5">
    <location>
        <begin position="348"/>
        <end position="369"/>
    </location>
</feature>
<name>U2QEN9_9ACTN</name>
<sequence>MSTVGTGPGNQWRIVAGHEMSVRLRDRSFIISTILMLVIIAGGLGFSIWSSSQQKTWTVVTSDPASARVAQAIGSVAGANGSSARIELAEAADETAARAELGDDDTAWLHETGTGWVLTFGGSADEQLLSYTSTAASQTALARLAEQTGMGDEQLAAATSVTSEELDPDAGFTMRGYFVGIAFAALFMVSSMMFGMQIAQSVTAEKQSRVIEILTAAVPAHQLLLGKIVGNTLMALGQMALYTIVGLLGVSRTGLGAVLPGLSGSLAWFLAFFLVGFCTLACLWAAAGALASSQEDLQHTSQPLTWLLLAIYVVGFAVHGPAQSVLSFVPLVSCVLMPVRLATGTAPWWQAVIALAVTLAITPLVVWAGSRIYRRSLLQTHGRVSLRQALGSR</sequence>
<feature type="transmembrane region" description="Helical" evidence="5">
    <location>
        <begin position="228"/>
        <end position="248"/>
    </location>
</feature>
<evidence type="ECO:0000256" key="3">
    <source>
        <dbReference type="ARBA" id="ARBA00022989"/>
    </source>
</evidence>
<evidence type="ECO:0000256" key="2">
    <source>
        <dbReference type="ARBA" id="ARBA00022692"/>
    </source>
</evidence>
<dbReference type="PANTHER" id="PTHR43471:SF3">
    <property type="entry name" value="ABC TRANSPORTER PERMEASE PROTEIN NATB"/>
    <property type="match status" value="1"/>
</dbReference>
<evidence type="ECO:0000256" key="4">
    <source>
        <dbReference type="ARBA" id="ARBA00023136"/>
    </source>
</evidence>
<feature type="transmembrane region" description="Helical" evidence="5">
    <location>
        <begin position="29"/>
        <end position="49"/>
    </location>
</feature>
<dbReference type="GO" id="GO:0016020">
    <property type="term" value="C:membrane"/>
    <property type="evidence" value="ECO:0007669"/>
    <property type="project" value="UniProtKB-SubCell"/>
</dbReference>
<feature type="domain" description="ABC-2 type transporter transmembrane" evidence="6">
    <location>
        <begin position="27"/>
        <end position="369"/>
    </location>
</feature>
<dbReference type="PANTHER" id="PTHR43471">
    <property type="entry name" value="ABC TRANSPORTER PERMEASE"/>
    <property type="match status" value="1"/>
</dbReference>
<dbReference type="OrthoDB" id="3268959at2"/>
<dbReference type="GeneID" id="95360532"/>
<keyword evidence="8" id="KW-1185">Reference proteome</keyword>
<dbReference type="AlphaFoldDB" id="U2QEN9"/>
<dbReference type="Proteomes" id="UP000017052">
    <property type="component" value="Unassembled WGS sequence"/>
</dbReference>
<feature type="transmembrane region" description="Helical" evidence="5">
    <location>
        <begin position="304"/>
        <end position="328"/>
    </location>
</feature>
<evidence type="ECO:0000259" key="6">
    <source>
        <dbReference type="Pfam" id="PF12698"/>
    </source>
</evidence>
<proteinExistence type="predicted"/>
<keyword evidence="3 5" id="KW-1133">Transmembrane helix</keyword>
<dbReference type="Pfam" id="PF12698">
    <property type="entry name" value="ABC2_membrane_3"/>
    <property type="match status" value="1"/>
</dbReference>
<evidence type="ECO:0000256" key="1">
    <source>
        <dbReference type="ARBA" id="ARBA00004141"/>
    </source>
</evidence>
<feature type="transmembrane region" description="Helical" evidence="5">
    <location>
        <begin position="268"/>
        <end position="292"/>
    </location>
</feature>
<evidence type="ECO:0000313" key="7">
    <source>
        <dbReference type="EMBL" id="ERK54891.1"/>
    </source>
</evidence>
<evidence type="ECO:0000313" key="8">
    <source>
        <dbReference type="Proteomes" id="UP000017052"/>
    </source>
</evidence>
<keyword evidence="2 5" id="KW-0812">Transmembrane</keyword>
<dbReference type="InterPro" id="IPR013525">
    <property type="entry name" value="ABC2_TM"/>
</dbReference>
<feature type="transmembrane region" description="Helical" evidence="5">
    <location>
        <begin position="177"/>
        <end position="199"/>
    </location>
</feature>
<reference evidence="7" key="1">
    <citation type="submission" date="2013-08" db="EMBL/GenBank/DDBJ databases">
        <authorList>
            <person name="Durkin A.S."/>
            <person name="Haft D.R."/>
            <person name="McCorrison J."/>
            <person name="Torralba M."/>
            <person name="Gillis M."/>
            <person name="Haft D.H."/>
            <person name="Methe B."/>
            <person name="Sutton G."/>
            <person name="Nelson K.E."/>
        </authorList>
    </citation>
    <scope>NUCLEOTIDE SEQUENCE [LARGE SCALE GENOMIC DNA]</scope>
    <source>
        <strain evidence="7">F0233</strain>
    </source>
</reference>
<dbReference type="EMBL" id="ACVN02000201">
    <property type="protein sequence ID" value="ERK54891.1"/>
    <property type="molecule type" value="Genomic_DNA"/>
</dbReference>
<organism evidence="7 8">
    <name type="scientific">Propionibacterium acidifaciens F0233</name>
    <dbReference type="NCBI Taxonomy" id="553198"/>
    <lineage>
        <taxon>Bacteria</taxon>
        <taxon>Bacillati</taxon>
        <taxon>Actinomycetota</taxon>
        <taxon>Actinomycetes</taxon>
        <taxon>Propionibacteriales</taxon>
        <taxon>Propionibacteriaceae</taxon>
        <taxon>Propionibacterium</taxon>
    </lineage>
</organism>
<comment type="caution">
    <text evidence="7">The sequence shown here is derived from an EMBL/GenBank/DDBJ whole genome shotgun (WGS) entry which is preliminary data.</text>
</comment>
<dbReference type="RefSeq" id="WP_021797762.1">
    <property type="nucleotide sequence ID" value="NZ_ACVN02000201.1"/>
</dbReference>
<comment type="subcellular location">
    <subcellularLocation>
        <location evidence="1">Membrane</location>
        <topology evidence="1">Multi-pass membrane protein</topology>
    </subcellularLocation>
</comment>
<keyword evidence="4 5" id="KW-0472">Membrane</keyword>
<accession>U2QEN9</accession>
<gene>
    <name evidence="7" type="ORF">HMPREF0682_2544</name>
</gene>
<protein>
    <submittedName>
        <fullName evidence="7">ABC-2 family transporter protein</fullName>
    </submittedName>
</protein>
<evidence type="ECO:0000256" key="5">
    <source>
        <dbReference type="SAM" id="Phobius"/>
    </source>
</evidence>
<dbReference type="GO" id="GO:0140359">
    <property type="term" value="F:ABC-type transporter activity"/>
    <property type="evidence" value="ECO:0007669"/>
    <property type="project" value="InterPro"/>
</dbReference>